<dbReference type="OrthoDB" id="2404451at2759"/>
<name>A0A409YSA7_9AGAR</name>
<feature type="compositionally biased region" description="Basic and acidic residues" evidence="1">
    <location>
        <begin position="93"/>
        <end position="102"/>
    </location>
</feature>
<dbReference type="EMBL" id="NHTK01000743">
    <property type="protein sequence ID" value="PPR05894.1"/>
    <property type="molecule type" value="Genomic_DNA"/>
</dbReference>
<feature type="region of interest" description="Disordered" evidence="1">
    <location>
        <begin position="87"/>
        <end position="298"/>
    </location>
</feature>
<feature type="compositionally biased region" description="Basic residues" evidence="1">
    <location>
        <begin position="155"/>
        <end position="164"/>
    </location>
</feature>
<evidence type="ECO:0000256" key="1">
    <source>
        <dbReference type="SAM" id="MobiDB-lite"/>
    </source>
</evidence>
<dbReference type="AlphaFoldDB" id="A0A409YSA7"/>
<feature type="non-terminal residue" evidence="2">
    <location>
        <position position="1103"/>
    </location>
</feature>
<reference evidence="2 3" key="1">
    <citation type="journal article" date="2018" name="Evol. Lett.">
        <title>Horizontal gene cluster transfer increased hallucinogenic mushroom diversity.</title>
        <authorList>
            <person name="Reynolds H.T."/>
            <person name="Vijayakumar V."/>
            <person name="Gluck-Thaler E."/>
            <person name="Korotkin H.B."/>
            <person name="Matheny P.B."/>
            <person name="Slot J.C."/>
        </authorList>
    </citation>
    <scope>NUCLEOTIDE SEQUENCE [LARGE SCALE GENOMIC DNA]</scope>
    <source>
        <strain evidence="2 3">2629</strain>
    </source>
</reference>
<feature type="compositionally biased region" description="Acidic residues" evidence="1">
    <location>
        <begin position="222"/>
        <end position="252"/>
    </location>
</feature>
<dbReference type="Pfam" id="PF02992">
    <property type="entry name" value="Transposase_21"/>
    <property type="match status" value="1"/>
</dbReference>
<dbReference type="PANTHER" id="PTHR46579">
    <property type="entry name" value="F5/8 TYPE C DOMAIN-CONTAINING PROTEIN-RELATED"/>
    <property type="match status" value="1"/>
</dbReference>
<feature type="compositionally biased region" description="Acidic residues" evidence="1">
    <location>
        <begin position="264"/>
        <end position="298"/>
    </location>
</feature>
<evidence type="ECO:0000313" key="3">
    <source>
        <dbReference type="Proteomes" id="UP000284842"/>
    </source>
</evidence>
<dbReference type="InParanoid" id="A0A409YSA7"/>
<dbReference type="Proteomes" id="UP000284842">
    <property type="component" value="Unassembled WGS sequence"/>
</dbReference>
<dbReference type="InterPro" id="IPR004242">
    <property type="entry name" value="Transposase_21"/>
</dbReference>
<evidence type="ECO:0000313" key="2">
    <source>
        <dbReference type="EMBL" id="PPR05894.1"/>
    </source>
</evidence>
<organism evidence="2 3">
    <name type="scientific">Panaeolus cyanescens</name>
    <dbReference type="NCBI Taxonomy" id="181874"/>
    <lineage>
        <taxon>Eukaryota</taxon>
        <taxon>Fungi</taxon>
        <taxon>Dikarya</taxon>
        <taxon>Basidiomycota</taxon>
        <taxon>Agaricomycotina</taxon>
        <taxon>Agaricomycetes</taxon>
        <taxon>Agaricomycetidae</taxon>
        <taxon>Agaricales</taxon>
        <taxon>Agaricineae</taxon>
        <taxon>Galeropsidaceae</taxon>
        <taxon>Panaeolus</taxon>
    </lineage>
</organism>
<sequence length="1103" mass="125679">MSRHLRREFMDDTMDDTPISDDDGLIDCDCGCNKRVTPATWRSHRAGGGSLTLQILRAAASSSGNEQDVQMSPSDDDQHLDLFMSQLDDNRDDELARDDIGQSKRSRSATDADSTLSKRPRPSTPTNAETPRSPFGQPISDTSLPSGSPESSTPHHQHTYHRYQTRLASSRLSRWPAQPVSTAKKSGTKAFIADHPSEDEDDNDDDDDDEYDDMPDLLCVSSDEEDDEDDEEGDKGGDETEDEDDDGQEEDDNQKTAAIRNVFEDMEEEEEEQEEEQEQEDEEQEEEEETGEDNDELDKETQRFAALALEARREAAEAAARRVHEAQTNVLDEDDLDVLRTFVLKTEDHLTERTFKRLSRAYPKQEHLSLKMTRKRAAMLSGFQAVKYDCCVNSCVCFVGPYANLTKCPHCNEDRYTPRKTPRNHFDYLPLIPRLTAMMSNATQANLMSYRSKVERREGIVQDVFDGTHYTTLCKTPIPDQDVFHFSDPRDIALGLSTDGFGPHRRRKKTCWPIILVNYNIPPSERVQKRHVIHIGTVPGPKKPQDWDSYFWPLAQELLELETGVEAFDALSKTLFTLRAHLLFAFGDMPAVSLMMRMKGQNGVSPCRVCLIKGTTGGGRVNYVPLVRDDTEDNYEGGSLPMQTPQNFEDHVSQVEGAATKAQRDLLSTEYGVKGMPLLNELSSISVPASFPLDFMHLIWENLIPNLIRFWKGEFKDLDHQGKGYVISNEDWNEIGAACGSSGRTIPSIFGAAVPNLALQQYYMTAEMYANWTLFIAPIVLRDRFPDNQYYIHFMQLVSLLKLCLDLEYTEEEIDLLEAGFVEWVEEYERLYYQHDYDRLSACPLTIHALLHIAWGIRTAGPVGAYWAFLMERHCNALLPAVRSKRYPYASIGNFVTDIAYLFQIQLLYNVRDSLDLDDPKDEADSFTHRKYPGFQLLDPRRKEVLSEQLKSLVWIALVTRYTSRQRPITKRMVKAAIPLDEPVTMYGKVRIGNSKKDSDQVTGCDMVSPRQDTRDSTFFKYVQLVDKNARRPGADPDFDEKEFYGQLKRILVIKLPKAPEINIHKRRTVILALVQTIVTEEVGGFHCFKRLARNDLIDLATM</sequence>
<feature type="region of interest" description="Disordered" evidence="1">
    <location>
        <begin position="1"/>
        <end position="21"/>
    </location>
</feature>
<feature type="compositionally biased region" description="Acidic residues" evidence="1">
    <location>
        <begin position="11"/>
        <end position="21"/>
    </location>
</feature>
<gene>
    <name evidence="2" type="ORF">CVT24_006642</name>
</gene>
<keyword evidence="3" id="KW-1185">Reference proteome</keyword>
<comment type="caution">
    <text evidence="2">The sequence shown here is derived from an EMBL/GenBank/DDBJ whole genome shotgun (WGS) entry which is preliminary data.</text>
</comment>
<accession>A0A409YSA7</accession>
<dbReference type="PANTHER" id="PTHR46579:SF1">
    <property type="entry name" value="F5_8 TYPE C DOMAIN-CONTAINING PROTEIN"/>
    <property type="match status" value="1"/>
</dbReference>
<feature type="compositionally biased region" description="Polar residues" evidence="1">
    <location>
        <begin position="139"/>
        <end position="154"/>
    </location>
</feature>
<feature type="compositionally biased region" description="Acidic residues" evidence="1">
    <location>
        <begin position="197"/>
        <end position="215"/>
    </location>
</feature>
<protein>
    <submittedName>
        <fullName evidence="2">Uncharacterized protein</fullName>
    </submittedName>
</protein>
<proteinExistence type="predicted"/>